<keyword evidence="3" id="KW-1185">Reference proteome</keyword>
<reference evidence="2 3" key="1">
    <citation type="submission" date="2020-02" db="EMBL/GenBank/DDBJ databases">
        <title>Acidophilic actinobacteria isolated from forest soil.</title>
        <authorList>
            <person name="Golinska P."/>
        </authorList>
    </citation>
    <scope>NUCLEOTIDE SEQUENCE [LARGE SCALE GENOMIC DNA]</scope>
    <source>
        <strain evidence="2 3">NL8</strain>
    </source>
</reference>
<dbReference type="EMBL" id="JAAFYZ010000023">
    <property type="protein sequence ID" value="MBS2547131.1"/>
    <property type="molecule type" value="Genomic_DNA"/>
</dbReference>
<evidence type="ECO:0000313" key="3">
    <source>
        <dbReference type="Proteomes" id="UP000730482"/>
    </source>
</evidence>
<sequence length="768" mass="80255">MSLSRRRFVQGTAVATGTALLTPTLAQTAHAAGSVTVSAAGVTLVGQTDGSLLIQDGAGVDRVLVPYFMLKDSVLGQQRTYGGTPTLTTLADGSSAIQMAYVLSSGAPGVTVTGVFAAKPNQAELSWTVAGSSTLTPTGFMVGRTVSAATAAETYEPVTVWNRDTGGGVPYETNAGATYVETWADMQGFFYLAATTPAYTNATWMHAPGTSTGSDSAATSATLVLGGTRPRSAGAIATGAGLGVDAWTDQPFNLWNTPGAAMTLNAQVANGGAASQPVTVTWWAKDFAGQQIAGGTVSATVAAGAVWNGSFPVTGPAQGIVFTEVQAVAGSASAFARTNLAVLPDFAYQGGSTSMFGLANYPWLLKPNQAAVLGLLKTMGIKWIRNAYSGAPGIDTATLDANGILHNVELGAIPLNGTAAQISAWADASVATCTSSGAKHFEVGNELNQPWMSGQGADVYVRDGLQPIHDRLTAAGSAVKVSNCGLGGMDYNWTANFYAAGGWPLIDAFAIHPGRGNFTADYAPDPSTWTQGGTGTYWNFYGAVTKARQTVDTYGGGKALWLTEAYAPTRPNVWWSDTYRTAAENIVLSLALAKVQGVELVQWYQLHDSTIHHPQEADPTDVEYHSGMMMRDTSPKPSMLAYATVARALDQATFLRWLTFSDPLIKGLVFTTPNGPVSILWSRHDGYVLNADHGTGTGYATPEPWTDVWPTKTQVSAHTGTASGTVTVTDCVGRQSTLQASDFAVTLTLDGAPRIVWGLAENADWKTS</sequence>
<keyword evidence="1" id="KW-0732">Signal</keyword>
<proteinExistence type="predicted"/>
<evidence type="ECO:0000313" key="2">
    <source>
        <dbReference type="EMBL" id="MBS2547131.1"/>
    </source>
</evidence>
<accession>A0ABS5KM83</accession>
<dbReference type="SUPFAM" id="SSF51445">
    <property type="entry name" value="(Trans)glycosidases"/>
    <property type="match status" value="1"/>
</dbReference>
<dbReference type="Gene3D" id="3.20.20.80">
    <property type="entry name" value="Glycosidases"/>
    <property type="match status" value="1"/>
</dbReference>
<organism evidence="2 3">
    <name type="scientific">Catenulispora pinistramenti</name>
    <dbReference type="NCBI Taxonomy" id="2705254"/>
    <lineage>
        <taxon>Bacteria</taxon>
        <taxon>Bacillati</taxon>
        <taxon>Actinomycetota</taxon>
        <taxon>Actinomycetes</taxon>
        <taxon>Catenulisporales</taxon>
        <taxon>Catenulisporaceae</taxon>
        <taxon>Catenulispora</taxon>
    </lineage>
</organism>
<gene>
    <name evidence="2" type="ORF">KGQ19_09630</name>
</gene>
<feature type="signal peptide" evidence="1">
    <location>
        <begin position="1"/>
        <end position="31"/>
    </location>
</feature>
<dbReference type="InterPro" id="IPR006311">
    <property type="entry name" value="TAT_signal"/>
</dbReference>
<dbReference type="InterPro" id="IPR017853">
    <property type="entry name" value="GH"/>
</dbReference>
<evidence type="ECO:0000256" key="1">
    <source>
        <dbReference type="SAM" id="SignalP"/>
    </source>
</evidence>
<comment type="caution">
    <text evidence="2">The sequence shown here is derived from an EMBL/GenBank/DDBJ whole genome shotgun (WGS) entry which is preliminary data.</text>
</comment>
<dbReference type="PROSITE" id="PS51318">
    <property type="entry name" value="TAT"/>
    <property type="match status" value="1"/>
</dbReference>
<feature type="chain" id="PRO_5046347842" evidence="1">
    <location>
        <begin position="32"/>
        <end position="768"/>
    </location>
</feature>
<dbReference type="Proteomes" id="UP000730482">
    <property type="component" value="Unassembled WGS sequence"/>
</dbReference>
<name>A0ABS5KM83_9ACTN</name>
<dbReference type="InterPro" id="IPR019546">
    <property type="entry name" value="TAT_signal_bac_arc"/>
</dbReference>
<dbReference type="NCBIfam" id="TIGR01409">
    <property type="entry name" value="TAT_signal_seq"/>
    <property type="match status" value="1"/>
</dbReference>
<protein>
    <submittedName>
        <fullName evidence="2">Twin-arginine translocation signal domain-containing protein</fullName>
    </submittedName>
</protein>